<name>A0AC55D8Z3_ECHTE</name>
<dbReference type="Proteomes" id="UP000694863">
    <property type="component" value="Unplaced"/>
</dbReference>
<reference evidence="2" key="1">
    <citation type="submission" date="2025-08" db="UniProtKB">
        <authorList>
            <consortium name="RefSeq"/>
        </authorList>
    </citation>
    <scope>IDENTIFICATION</scope>
</reference>
<gene>
    <name evidence="2" type="primary">LOC101664678</name>
</gene>
<proteinExistence type="predicted"/>
<evidence type="ECO:0000313" key="2">
    <source>
        <dbReference type="RefSeq" id="XP_045148219.1"/>
    </source>
</evidence>
<protein>
    <submittedName>
        <fullName evidence="2">Zinc finger protein 343 isoform X4</fullName>
    </submittedName>
</protein>
<sequence>MKKRTRRRKGKGLSFKSADWLPEEKKPHIPEPVTLEDVTIVFTEAEWTGLSSEQKHLYKEVMLEIYENLLSLGTPSVRGCVS</sequence>
<accession>A0AC55D8Z3</accession>
<organism evidence="1 2">
    <name type="scientific">Echinops telfairi</name>
    <name type="common">Lesser hedgehog tenrec</name>
    <dbReference type="NCBI Taxonomy" id="9371"/>
    <lineage>
        <taxon>Eukaryota</taxon>
        <taxon>Metazoa</taxon>
        <taxon>Chordata</taxon>
        <taxon>Craniata</taxon>
        <taxon>Vertebrata</taxon>
        <taxon>Euteleostomi</taxon>
        <taxon>Mammalia</taxon>
        <taxon>Eutheria</taxon>
        <taxon>Afrotheria</taxon>
        <taxon>Tenrecidae</taxon>
        <taxon>Tenrecinae</taxon>
        <taxon>Echinops</taxon>
    </lineage>
</organism>
<evidence type="ECO:0000313" key="1">
    <source>
        <dbReference type="Proteomes" id="UP000694863"/>
    </source>
</evidence>
<dbReference type="RefSeq" id="XP_045148219.1">
    <property type="nucleotide sequence ID" value="XM_045292284.1"/>
</dbReference>
<keyword evidence="1" id="KW-1185">Reference proteome</keyword>